<evidence type="ECO:0000313" key="4">
    <source>
        <dbReference type="Proteomes" id="UP000807716"/>
    </source>
</evidence>
<feature type="compositionally biased region" description="Basic and acidic residues" evidence="2">
    <location>
        <begin position="55"/>
        <end position="66"/>
    </location>
</feature>
<reference evidence="3" key="1">
    <citation type="journal article" date="2020" name="Fungal Divers.">
        <title>Resolving the Mortierellaceae phylogeny through synthesis of multi-gene phylogenetics and phylogenomics.</title>
        <authorList>
            <person name="Vandepol N."/>
            <person name="Liber J."/>
            <person name="Desiro A."/>
            <person name="Na H."/>
            <person name="Kennedy M."/>
            <person name="Barry K."/>
            <person name="Grigoriev I.V."/>
            <person name="Miller A.N."/>
            <person name="O'Donnell K."/>
            <person name="Stajich J.E."/>
            <person name="Bonito G."/>
        </authorList>
    </citation>
    <scope>NUCLEOTIDE SEQUENCE</scope>
    <source>
        <strain evidence="3">BC1065</strain>
    </source>
</reference>
<evidence type="ECO:0000256" key="1">
    <source>
        <dbReference type="SAM" id="Coils"/>
    </source>
</evidence>
<proteinExistence type="predicted"/>
<name>A0A9P6PKR1_9FUNG</name>
<gene>
    <name evidence="3" type="ORF">DFQ27_002479</name>
</gene>
<feature type="non-terminal residue" evidence="3">
    <location>
        <position position="1"/>
    </location>
</feature>
<keyword evidence="4" id="KW-1185">Reference proteome</keyword>
<dbReference type="AlphaFoldDB" id="A0A9P6PKR1"/>
<protein>
    <submittedName>
        <fullName evidence="3">Uncharacterized protein</fullName>
    </submittedName>
</protein>
<comment type="caution">
    <text evidence="3">The sequence shown here is derived from an EMBL/GenBank/DDBJ whole genome shotgun (WGS) entry which is preliminary data.</text>
</comment>
<keyword evidence="1" id="KW-0175">Coiled coil</keyword>
<accession>A0A9P6PKR1</accession>
<feature type="compositionally biased region" description="Polar residues" evidence="2">
    <location>
        <begin position="43"/>
        <end position="54"/>
    </location>
</feature>
<evidence type="ECO:0000313" key="3">
    <source>
        <dbReference type="EMBL" id="KAG0247175.1"/>
    </source>
</evidence>
<dbReference type="EMBL" id="JAAAJB010001930">
    <property type="protein sequence ID" value="KAG0247175.1"/>
    <property type="molecule type" value="Genomic_DNA"/>
</dbReference>
<organism evidence="3 4">
    <name type="scientific">Actinomortierella ambigua</name>
    <dbReference type="NCBI Taxonomy" id="1343610"/>
    <lineage>
        <taxon>Eukaryota</taxon>
        <taxon>Fungi</taxon>
        <taxon>Fungi incertae sedis</taxon>
        <taxon>Mucoromycota</taxon>
        <taxon>Mortierellomycotina</taxon>
        <taxon>Mortierellomycetes</taxon>
        <taxon>Mortierellales</taxon>
        <taxon>Mortierellaceae</taxon>
        <taxon>Actinomortierella</taxon>
    </lineage>
</organism>
<evidence type="ECO:0000256" key="2">
    <source>
        <dbReference type="SAM" id="MobiDB-lite"/>
    </source>
</evidence>
<dbReference type="Proteomes" id="UP000807716">
    <property type="component" value="Unassembled WGS sequence"/>
</dbReference>
<sequence length="137" mass="15292">SSYRDLDFGDDFFDVDVGESTVATQADNEGYNVAETIEADLGSQKQAADDSSQESSKRPRATDARKKPASLRSASPETKRGSFATALENVMKERNGYQKSIAEQRLEFNNRELELRTRDLEAKVTEMESKDSGMKIK</sequence>
<feature type="non-terminal residue" evidence="3">
    <location>
        <position position="137"/>
    </location>
</feature>
<feature type="region of interest" description="Disordered" evidence="2">
    <location>
        <begin position="38"/>
        <end position="82"/>
    </location>
</feature>
<feature type="coiled-coil region" evidence="1">
    <location>
        <begin position="87"/>
        <end position="130"/>
    </location>
</feature>